<keyword evidence="1" id="KW-0677">Repeat</keyword>
<evidence type="ECO:0000256" key="1">
    <source>
        <dbReference type="ARBA" id="ARBA00022737"/>
    </source>
</evidence>
<accession>A0A841GX22</accession>
<evidence type="ECO:0000313" key="6">
    <source>
        <dbReference type="Proteomes" id="UP000582837"/>
    </source>
</evidence>
<comment type="caution">
    <text evidence="5">The sequence shown here is derived from an EMBL/GenBank/DDBJ whole genome shotgun (WGS) entry which is preliminary data.</text>
</comment>
<name>A0A841GX22_9BACT</name>
<keyword evidence="2 3" id="KW-0040">ANK repeat</keyword>
<gene>
    <name evidence="5" type="ORF">HNQ61_000861</name>
</gene>
<dbReference type="InterPro" id="IPR036770">
    <property type="entry name" value="Ankyrin_rpt-contain_sf"/>
</dbReference>
<protein>
    <submittedName>
        <fullName evidence="5">Ankyrin repeat protein</fullName>
    </submittedName>
</protein>
<dbReference type="AlphaFoldDB" id="A0A841GX22"/>
<keyword evidence="6" id="KW-1185">Reference proteome</keyword>
<proteinExistence type="predicted"/>
<dbReference type="SMART" id="SM00248">
    <property type="entry name" value="ANK"/>
    <property type="match status" value="7"/>
</dbReference>
<dbReference type="SUPFAM" id="SSF48403">
    <property type="entry name" value="Ankyrin repeat"/>
    <property type="match status" value="2"/>
</dbReference>
<dbReference type="PROSITE" id="PS50297">
    <property type="entry name" value="ANK_REP_REGION"/>
    <property type="match status" value="1"/>
</dbReference>
<dbReference type="Proteomes" id="UP000582837">
    <property type="component" value="Unassembled WGS sequence"/>
</dbReference>
<dbReference type="PROSITE" id="PS50088">
    <property type="entry name" value="ANK_REPEAT"/>
    <property type="match status" value="1"/>
</dbReference>
<reference evidence="5 6" key="1">
    <citation type="submission" date="2020-08" db="EMBL/GenBank/DDBJ databases">
        <title>Genomic Encyclopedia of Type Strains, Phase IV (KMG-IV): sequencing the most valuable type-strain genomes for metagenomic binning, comparative biology and taxonomic classification.</title>
        <authorList>
            <person name="Goeker M."/>
        </authorList>
    </citation>
    <scope>NUCLEOTIDE SEQUENCE [LARGE SCALE GENOMIC DNA]</scope>
    <source>
        <strain evidence="5 6">DSM 29007</strain>
    </source>
</reference>
<dbReference type="EMBL" id="JACHIA010000002">
    <property type="protein sequence ID" value="MBB6069246.1"/>
    <property type="molecule type" value="Genomic_DNA"/>
</dbReference>
<evidence type="ECO:0000256" key="4">
    <source>
        <dbReference type="SAM" id="MobiDB-lite"/>
    </source>
</evidence>
<evidence type="ECO:0000256" key="3">
    <source>
        <dbReference type="PROSITE-ProRule" id="PRU00023"/>
    </source>
</evidence>
<dbReference type="InterPro" id="IPR051165">
    <property type="entry name" value="Multifunctional_ANK_Repeat"/>
</dbReference>
<feature type="repeat" description="ANK" evidence="3">
    <location>
        <begin position="212"/>
        <end position="241"/>
    </location>
</feature>
<evidence type="ECO:0000256" key="2">
    <source>
        <dbReference type="ARBA" id="ARBA00023043"/>
    </source>
</evidence>
<dbReference type="Gene3D" id="1.25.40.20">
    <property type="entry name" value="Ankyrin repeat-containing domain"/>
    <property type="match status" value="3"/>
</dbReference>
<dbReference type="InterPro" id="IPR002110">
    <property type="entry name" value="Ankyrin_rpt"/>
</dbReference>
<dbReference type="PANTHER" id="PTHR24123:SF33">
    <property type="entry name" value="PROTEIN HOS4"/>
    <property type="match status" value="1"/>
</dbReference>
<organism evidence="5 6">
    <name type="scientific">Longimicrobium terrae</name>
    <dbReference type="NCBI Taxonomy" id="1639882"/>
    <lineage>
        <taxon>Bacteria</taxon>
        <taxon>Pseudomonadati</taxon>
        <taxon>Gemmatimonadota</taxon>
        <taxon>Longimicrobiia</taxon>
        <taxon>Longimicrobiales</taxon>
        <taxon>Longimicrobiaceae</taxon>
        <taxon>Longimicrobium</taxon>
    </lineage>
</organism>
<dbReference type="Pfam" id="PF00023">
    <property type="entry name" value="Ank"/>
    <property type="match status" value="1"/>
</dbReference>
<dbReference type="RefSeq" id="WP_170037990.1">
    <property type="nucleotide sequence ID" value="NZ_JABDTL010000002.1"/>
</dbReference>
<evidence type="ECO:0000313" key="5">
    <source>
        <dbReference type="EMBL" id="MBB6069246.1"/>
    </source>
</evidence>
<feature type="compositionally biased region" description="Pro residues" evidence="4">
    <location>
        <begin position="1"/>
        <end position="13"/>
    </location>
</feature>
<feature type="region of interest" description="Disordered" evidence="4">
    <location>
        <begin position="1"/>
        <end position="22"/>
    </location>
</feature>
<dbReference type="PANTHER" id="PTHR24123">
    <property type="entry name" value="ANKYRIN REPEAT-CONTAINING"/>
    <property type="match status" value="1"/>
</dbReference>
<sequence length="511" mass="54481">MPDPGRSLPPHPSPEQQRKQAKELLRDLRAGSPAALARFRRHLPDKPRLTLADAQFVLAREHGFANWAALNSHVEQADGEVTPAMLAAVHRAFASRDAGAIRTALLRNPAARGRINAPVFPFNAPALVHFAGTGDVAVVDALLDAGADPDRRSEWWAGGFHPLHVATGEVADRLLRAGATPDACAAANLDRPDLLARMLDTDPARVHERGGDGQTPLHFARSTEVADLLLSRGADIDARDVDHRATPAQWMLDRTRGAARYDLARHLVSRGASADVFLAAALGMADALRTMLENDPSLLDLRTGRGEYGAIPPSSAHIYQWTIGAGRSPLQTAAQFGQEEALAAMRPFASPRQRFVAACAAARADEARQLLREHPTLVAELAPDERRALPDAAWAADVPIVELMLELGFDPATPGQDGGTALHCAAWVGSLGATRAVLRDPRGRALIAARDPSHGSTPLGWCVHGAMNSGHPADDYPAIARALLEAGARPDPGWEAAPAPVRDVIRDFAAA</sequence>